<dbReference type="CDD" id="cd04301">
    <property type="entry name" value="NAT_SF"/>
    <property type="match status" value="1"/>
</dbReference>
<name>A0AA40ESP6_9PEZI</name>
<dbReference type="Pfam" id="PF13673">
    <property type="entry name" value="Acetyltransf_10"/>
    <property type="match status" value="1"/>
</dbReference>
<dbReference type="PANTHER" id="PTHR42791:SF2">
    <property type="entry name" value="N-ACETYLTRANSFERASE DOMAIN-CONTAINING PROTEIN"/>
    <property type="match status" value="1"/>
</dbReference>
<dbReference type="Proteomes" id="UP001172159">
    <property type="component" value="Unassembled WGS sequence"/>
</dbReference>
<comment type="caution">
    <text evidence="3">The sequence shown here is derived from an EMBL/GenBank/DDBJ whole genome shotgun (WGS) entry which is preliminary data.</text>
</comment>
<gene>
    <name evidence="3" type="ORF">B0T21DRAFT_93333</name>
</gene>
<keyword evidence="4" id="KW-1185">Reference proteome</keyword>
<dbReference type="EMBL" id="JAUKTV010000002">
    <property type="protein sequence ID" value="KAK0744799.1"/>
    <property type="molecule type" value="Genomic_DNA"/>
</dbReference>
<sequence>MSSIPALGNLRIATQADVLRISIVAVAAFVFSPVFKWERPYHKEYPKDTLLSYRSLFEDAVRSDDYIVLVAEDDYVSSENDHTIATIPDDHDWPAPAPGEGIKVVVGFISIKLEPESPHRGKFTDGKGSSPRKRSQSLGRDLNHRHYDNWAALSTSVREKNNVLNDSTISMLAVHAAYWRRGHGRRLATWAKSLAMNDRVPQCVSATSMSQPLFESLGFQKLDEIEASGDNDDPEGARTCLLEFGGEYRE</sequence>
<dbReference type="GO" id="GO:0016747">
    <property type="term" value="F:acyltransferase activity, transferring groups other than amino-acyl groups"/>
    <property type="evidence" value="ECO:0007669"/>
    <property type="project" value="InterPro"/>
</dbReference>
<dbReference type="InterPro" id="IPR000182">
    <property type="entry name" value="GNAT_dom"/>
</dbReference>
<protein>
    <recommendedName>
        <fullName evidence="2">N-acetyltransferase domain-containing protein</fullName>
    </recommendedName>
</protein>
<evidence type="ECO:0000256" key="1">
    <source>
        <dbReference type="SAM" id="MobiDB-lite"/>
    </source>
</evidence>
<dbReference type="PANTHER" id="PTHR42791">
    <property type="entry name" value="GNAT FAMILY ACETYLTRANSFERASE"/>
    <property type="match status" value="1"/>
</dbReference>
<dbReference type="InterPro" id="IPR016181">
    <property type="entry name" value="Acyl_CoA_acyltransferase"/>
</dbReference>
<proteinExistence type="predicted"/>
<evidence type="ECO:0000313" key="3">
    <source>
        <dbReference type="EMBL" id="KAK0744799.1"/>
    </source>
</evidence>
<dbReference type="SUPFAM" id="SSF55729">
    <property type="entry name" value="Acyl-CoA N-acyltransferases (Nat)"/>
    <property type="match status" value="1"/>
</dbReference>
<feature type="domain" description="N-acetyltransferase" evidence="2">
    <location>
        <begin position="164"/>
        <end position="224"/>
    </location>
</feature>
<organism evidence="3 4">
    <name type="scientific">Apiosordaria backusii</name>
    <dbReference type="NCBI Taxonomy" id="314023"/>
    <lineage>
        <taxon>Eukaryota</taxon>
        <taxon>Fungi</taxon>
        <taxon>Dikarya</taxon>
        <taxon>Ascomycota</taxon>
        <taxon>Pezizomycotina</taxon>
        <taxon>Sordariomycetes</taxon>
        <taxon>Sordariomycetidae</taxon>
        <taxon>Sordariales</taxon>
        <taxon>Lasiosphaeriaceae</taxon>
        <taxon>Apiosordaria</taxon>
    </lineage>
</organism>
<evidence type="ECO:0000313" key="4">
    <source>
        <dbReference type="Proteomes" id="UP001172159"/>
    </source>
</evidence>
<accession>A0AA40ESP6</accession>
<reference evidence="3" key="1">
    <citation type="submission" date="2023-06" db="EMBL/GenBank/DDBJ databases">
        <title>Genome-scale phylogeny and comparative genomics of the fungal order Sordariales.</title>
        <authorList>
            <consortium name="Lawrence Berkeley National Laboratory"/>
            <person name="Hensen N."/>
            <person name="Bonometti L."/>
            <person name="Westerberg I."/>
            <person name="Brannstrom I.O."/>
            <person name="Guillou S."/>
            <person name="Cros-Aarteil S."/>
            <person name="Calhoun S."/>
            <person name="Haridas S."/>
            <person name="Kuo A."/>
            <person name="Mondo S."/>
            <person name="Pangilinan J."/>
            <person name="Riley R."/>
            <person name="Labutti K."/>
            <person name="Andreopoulos B."/>
            <person name="Lipzen A."/>
            <person name="Chen C."/>
            <person name="Yanf M."/>
            <person name="Daum C."/>
            <person name="Ng V."/>
            <person name="Clum A."/>
            <person name="Steindorff A."/>
            <person name="Ohm R."/>
            <person name="Martin F."/>
            <person name="Silar P."/>
            <person name="Natvig D."/>
            <person name="Lalanne C."/>
            <person name="Gautier V."/>
            <person name="Ament-Velasquez S.L."/>
            <person name="Kruys A."/>
            <person name="Hutchinson M.I."/>
            <person name="Powell A.J."/>
            <person name="Barry K."/>
            <person name="Miller A.N."/>
            <person name="Grigoriev I.V."/>
            <person name="Debuchy R."/>
            <person name="Gladieux P."/>
            <person name="Thoren M.H."/>
            <person name="Johannesson H."/>
        </authorList>
    </citation>
    <scope>NUCLEOTIDE SEQUENCE</scope>
    <source>
        <strain evidence="3">CBS 540.89</strain>
    </source>
</reference>
<dbReference type="Gene3D" id="3.40.630.30">
    <property type="match status" value="1"/>
</dbReference>
<dbReference type="AlphaFoldDB" id="A0AA40ESP6"/>
<dbReference type="InterPro" id="IPR052523">
    <property type="entry name" value="Trichothecene_AcTrans"/>
</dbReference>
<evidence type="ECO:0000259" key="2">
    <source>
        <dbReference type="Pfam" id="PF13673"/>
    </source>
</evidence>
<feature type="region of interest" description="Disordered" evidence="1">
    <location>
        <begin position="117"/>
        <end position="141"/>
    </location>
</feature>